<evidence type="ECO:0000313" key="4">
    <source>
        <dbReference type="Proteomes" id="UP001596296"/>
    </source>
</evidence>
<proteinExistence type="predicted"/>
<dbReference type="Pfam" id="PF19138">
    <property type="entry name" value="TbsP_N"/>
    <property type="match status" value="1"/>
</dbReference>
<dbReference type="EMBL" id="JBHSXL010000009">
    <property type="protein sequence ID" value="MFC6892995.1"/>
    <property type="molecule type" value="Genomic_DNA"/>
</dbReference>
<reference evidence="3 4" key="1">
    <citation type="journal article" date="2019" name="Int. J. Syst. Evol. Microbiol.">
        <title>The Global Catalogue of Microorganisms (GCM) 10K type strain sequencing project: providing services to taxonomists for standard genome sequencing and annotation.</title>
        <authorList>
            <consortium name="The Broad Institute Genomics Platform"/>
            <consortium name="The Broad Institute Genome Sequencing Center for Infectious Disease"/>
            <person name="Wu L."/>
            <person name="Ma J."/>
        </authorList>
    </citation>
    <scope>NUCLEOTIDE SEQUENCE [LARGE SCALE GENOMIC DNA]</scope>
    <source>
        <strain evidence="3 4">SKJ47</strain>
    </source>
</reference>
<comment type="caution">
    <text evidence="3">The sequence shown here is derived from an EMBL/GenBank/DDBJ whole genome shotgun (WGS) entry which is preliminary data.</text>
</comment>
<organism evidence="3 4">
    <name type="scientific">Halopenitus salinus</name>
    <dbReference type="NCBI Taxonomy" id="1198295"/>
    <lineage>
        <taxon>Archaea</taxon>
        <taxon>Methanobacteriati</taxon>
        <taxon>Methanobacteriota</taxon>
        <taxon>Stenosarchaea group</taxon>
        <taxon>Halobacteria</taxon>
        <taxon>Halobacteriales</taxon>
        <taxon>Haloferacaceae</taxon>
        <taxon>Halopenitus</taxon>
    </lineage>
</organism>
<protein>
    <submittedName>
        <fullName evidence="3">Transcriptional regulator TbsP</fullName>
    </submittedName>
</protein>
<keyword evidence="4" id="KW-1185">Reference proteome</keyword>
<dbReference type="RefSeq" id="WP_379744113.1">
    <property type="nucleotide sequence ID" value="NZ_JBHSVN010000001.1"/>
</dbReference>
<sequence length="270" mass="28840">MASSLLEPDLEGILSTAFPTTTEVLVVDPSVDTIASIADVDPDRESIPRLLLLADEDALKDALSTFPIASTIAEFVDREALSLRTLESPAENALFVSDDRVLAVVDVADRTAALSSDDGEFVDAVASSYRKRFEEATAYRLRTPAIGQVRETMADALGEDVRDDFDAILDAVAGGDGDADVLDAVTIALLVAARNEVLLYDLSKWGEDVGIASKATFSRTKTDLEDDGVIDTEKVPIDVGRPRLRLKLGDDRLADLPADRFAAAASDVLG</sequence>
<evidence type="ECO:0000313" key="3">
    <source>
        <dbReference type="EMBL" id="MFC6892995.1"/>
    </source>
</evidence>
<feature type="domain" description="Transcriptional regulator TbsP N-terminal" evidence="1">
    <location>
        <begin position="3"/>
        <end position="144"/>
    </location>
</feature>
<evidence type="ECO:0000259" key="2">
    <source>
        <dbReference type="Pfam" id="PF23336"/>
    </source>
</evidence>
<evidence type="ECO:0000259" key="1">
    <source>
        <dbReference type="Pfam" id="PF19138"/>
    </source>
</evidence>
<dbReference type="Proteomes" id="UP001596296">
    <property type="component" value="Unassembled WGS sequence"/>
</dbReference>
<gene>
    <name evidence="3" type="primary">tbsP</name>
    <name evidence="3" type="ORF">ACFQE9_10325</name>
</gene>
<dbReference type="AlphaFoldDB" id="A0ABD5UX21"/>
<name>A0ABD5UX21_9EURY</name>
<feature type="domain" description="Transcriptional regulator TbsP-like C-terminal" evidence="2">
    <location>
        <begin position="146"/>
        <end position="265"/>
    </location>
</feature>
<dbReference type="Pfam" id="PF23336">
    <property type="entry name" value="HTH_TbsP_C"/>
    <property type="match status" value="1"/>
</dbReference>
<accession>A0ABD5UX21</accession>
<dbReference type="InterPro" id="IPR056163">
    <property type="entry name" value="TbsP_C"/>
</dbReference>
<dbReference type="InterPro" id="IPR043859">
    <property type="entry name" value="TbsP-like_N"/>
</dbReference>
<dbReference type="NCBIfam" id="NF047393">
    <property type="entry name" value="TransRegTbspHalo"/>
    <property type="match status" value="1"/>
</dbReference>